<comment type="catalytic activity">
    <reaction evidence="1">
        <text>ATP + protein L-histidine = ADP + protein N-phospho-L-histidine.</text>
        <dbReference type="EC" id="2.7.13.3"/>
    </reaction>
</comment>
<proteinExistence type="predicted"/>
<evidence type="ECO:0000256" key="3">
    <source>
        <dbReference type="ARBA" id="ARBA00012438"/>
    </source>
</evidence>
<dbReference type="InterPro" id="IPR036890">
    <property type="entry name" value="HATPase_C_sf"/>
</dbReference>
<dbReference type="EC" id="2.7.13.3" evidence="3"/>
<evidence type="ECO:0000256" key="9">
    <source>
        <dbReference type="ARBA" id="ARBA00023012"/>
    </source>
</evidence>
<dbReference type="InterPro" id="IPR003594">
    <property type="entry name" value="HATPase_dom"/>
</dbReference>
<dbReference type="InterPro" id="IPR036097">
    <property type="entry name" value="HisK_dim/P_sf"/>
</dbReference>
<feature type="transmembrane region" description="Helical" evidence="10">
    <location>
        <begin position="168"/>
        <end position="189"/>
    </location>
</feature>
<organism evidence="13 14">
    <name type="scientific">Falsiroseomonas frigidaquae</name>
    <dbReference type="NCBI Taxonomy" id="487318"/>
    <lineage>
        <taxon>Bacteria</taxon>
        <taxon>Pseudomonadati</taxon>
        <taxon>Pseudomonadota</taxon>
        <taxon>Alphaproteobacteria</taxon>
        <taxon>Acetobacterales</taxon>
        <taxon>Roseomonadaceae</taxon>
        <taxon>Falsiroseomonas</taxon>
    </lineage>
</organism>
<feature type="transmembrane region" description="Helical" evidence="10">
    <location>
        <begin position="12"/>
        <end position="34"/>
    </location>
</feature>
<feature type="domain" description="HAMP" evidence="12">
    <location>
        <begin position="190"/>
        <end position="245"/>
    </location>
</feature>
<dbReference type="InterPro" id="IPR005467">
    <property type="entry name" value="His_kinase_dom"/>
</dbReference>
<dbReference type="SMART" id="SM00304">
    <property type="entry name" value="HAMP"/>
    <property type="match status" value="1"/>
</dbReference>
<keyword evidence="5" id="KW-0808">Transferase</keyword>
<dbReference type="GO" id="GO:0016301">
    <property type="term" value="F:kinase activity"/>
    <property type="evidence" value="ECO:0007669"/>
    <property type="project" value="UniProtKB-KW"/>
</dbReference>
<dbReference type="InterPro" id="IPR050428">
    <property type="entry name" value="TCS_sensor_his_kinase"/>
</dbReference>
<dbReference type="PROSITE" id="PS50885">
    <property type="entry name" value="HAMP"/>
    <property type="match status" value="1"/>
</dbReference>
<dbReference type="Gene3D" id="3.30.565.10">
    <property type="entry name" value="Histidine kinase-like ATPase, C-terminal domain"/>
    <property type="match status" value="1"/>
</dbReference>
<comment type="subcellular location">
    <subcellularLocation>
        <location evidence="2">Membrane</location>
    </subcellularLocation>
</comment>
<evidence type="ECO:0000256" key="5">
    <source>
        <dbReference type="ARBA" id="ARBA00022679"/>
    </source>
</evidence>
<dbReference type="Gene3D" id="6.10.340.10">
    <property type="match status" value="1"/>
</dbReference>
<sequence length="482" mass="50746">MRLRQPSLPVSLRVPLLAAAAVFLFVTATTQIALRLAGHRMDLEAERLGRVYLDGLSAAVLPAIRDGGRTALDQVLDRATGFYEGIRERRLVVGTPEGRQVSAAGVGPEPDWLAPFLRGNAGPAWEVSPERDAVWVQRPLKNGAEVIAILAAKLDVSAITRRRQQLRAAMLAFGLAVGVMGGALAALAARHAMRPVLGVTSALDRAGSGHIAPIPEAALPPPGTEAARLAAAFNAMVAHVAERERLTQRLAERERGAVLGRLVGTVAHEVRNPLAGMLTAVESAHAAGDNPVERAEALEMIERGLRQIERVVSSTLAQHRDSGPPRPLKAADLEDLRVLVAPEAARRAVGLDWRATLPSPFPVDAPPLRQAALNLLLNAVAATPAGGRVELEAGVEQDGGLLLAVEDEGPGLPAAARQRLGVGTASQDEARLHEARLGLGLEVVVTIAHRLHARIAVEPGRKGLGNRVALRVPPADPAAIPA</sequence>
<dbReference type="Proteomes" id="UP000765160">
    <property type="component" value="Unassembled WGS sequence"/>
</dbReference>
<dbReference type="SMART" id="SM00387">
    <property type="entry name" value="HATPase_c"/>
    <property type="match status" value="1"/>
</dbReference>
<dbReference type="SUPFAM" id="SSF47384">
    <property type="entry name" value="Homodimeric domain of signal transducing histidine kinase"/>
    <property type="match status" value="1"/>
</dbReference>
<evidence type="ECO:0000259" key="12">
    <source>
        <dbReference type="PROSITE" id="PS50885"/>
    </source>
</evidence>
<keyword evidence="4" id="KW-0597">Phosphoprotein</keyword>
<evidence type="ECO:0000313" key="14">
    <source>
        <dbReference type="Proteomes" id="UP000765160"/>
    </source>
</evidence>
<keyword evidence="14" id="KW-1185">Reference proteome</keyword>
<evidence type="ECO:0000256" key="6">
    <source>
        <dbReference type="ARBA" id="ARBA00022692"/>
    </source>
</evidence>
<gene>
    <name evidence="13" type="ORF">HB662_28165</name>
</gene>
<evidence type="ECO:0000313" key="13">
    <source>
        <dbReference type="EMBL" id="NKE48674.1"/>
    </source>
</evidence>
<keyword evidence="8 10" id="KW-1133">Transmembrane helix</keyword>
<accession>A0ABX1F8Y2</accession>
<dbReference type="Pfam" id="PF00512">
    <property type="entry name" value="HisKA"/>
    <property type="match status" value="1"/>
</dbReference>
<evidence type="ECO:0000256" key="7">
    <source>
        <dbReference type="ARBA" id="ARBA00022777"/>
    </source>
</evidence>
<dbReference type="SMART" id="SM00388">
    <property type="entry name" value="HisKA"/>
    <property type="match status" value="1"/>
</dbReference>
<reference evidence="13 14" key="1">
    <citation type="submission" date="2020-03" db="EMBL/GenBank/DDBJ databases">
        <title>Roseomonas selenitidurans sp. nov. isolated from soil.</title>
        <authorList>
            <person name="Liu H."/>
        </authorList>
    </citation>
    <scope>NUCLEOTIDE SEQUENCE [LARGE SCALE GENOMIC DNA]</scope>
    <source>
        <strain evidence="13 14">JCM 15073</strain>
    </source>
</reference>
<dbReference type="InterPro" id="IPR003660">
    <property type="entry name" value="HAMP_dom"/>
</dbReference>
<keyword evidence="7 13" id="KW-0418">Kinase</keyword>
<dbReference type="SUPFAM" id="SSF55874">
    <property type="entry name" value="ATPase domain of HSP90 chaperone/DNA topoisomerase II/histidine kinase"/>
    <property type="match status" value="1"/>
</dbReference>
<name>A0ABX1F8Y2_9PROT</name>
<dbReference type="CDD" id="cd00082">
    <property type="entry name" value="HisKA"/>
    <property type="match status" value="1"/>
</dbReference>
<dbReference type="Gene3D" id="1.10.287.130">
    <property type="match status" value="1"/>
</dbReference>
<evidence type="ECO:0000259" key="11">
    <source>
        <dbReference type="PROSITE" id="PS50109"/>
    </source>
</evidence>
<protein>
    <recommendedName>
        <fullName evidence="3">histidine kinase</fullName>
        <ecNumber evidence="3">2.7.13.3</ecNumber>
    </recommendedName>
</protein>
<dbReference type="Pfam" id="PF02518">
    <property type="entry name" value="HATPase_c"/>
    <property type="match status" value="1"/>
</dbReference>
<dbReference type="EMBL" id="JAAVTX010000012">
    <property type="protein sequence ID" value="NKE48674.1"/>
    <property type="molecule type" value="Genomic_DNA"/>
</dbReference>
<keyword evidence="9" id="KW-0902">Two-component regulatory system</keyword>
<evidence type="ECO:0000256" key="10">
    <source>
        <dbReference type="SAM" id="Phobius"/>
    </source>
</evidence>
<dbReference type="PANTHER" id="PTHR45436:SF5">
    <property type="entry name" value="SENSOR HISTIDINE KINASE TRCS"/>
    <property type="match status" value="1"/>
</dbReference>
<evidence type="ECO:0000256" key="2">
    <source>
        <dbReference type="ARBA" id="ARBA00004370"/>
    </source>
</evidence>
<evidence type="ECO:0000256" key="4">
    <source>
        <dbReference type="ARBA" id="ARBA00022553"/>
    </source>
</evidence>
<dbReference type="PROSITE" id="PS50109">
    <property type="entry name" value="HIS_KIN"/>
    <property type="match status" value="1"/>
</dbReference>
<keyword evidence="6 10" id="KW-0812">Transmembrane</keyword>
<feature type="domain" description="Histidine kinase" evidence="11">
    <location>
        <begin position="265"/>
        <end position="476"/>
    </location>
</feature>
<dbReference type="RefSeq" id="WP_168055302.1">
    <property type="nucleotide sequence ID" value="NZ_JAATJR010000012.1"/>
</dbReference>
<evidence type="ECO:0000256" key="1">
    <source>
        <dbReference type="ARBA" id="ARBA00000085"/>
    </source>
</evidence>
<comment type="caution">
    <text evidence="13">The sequence shown here is derived from an EMBL/GenBank/DDBJ whole genome shotgun (WGS) entry which is preliminary data.</text>
</comment>
<dbReference type="InterPro" id="IPR003661">
    <property type="entry name" value="HisK_dim/P_dom"/>
</dbReference>
<dbReference type="PANTHER" id="PTHR45436">
    <property type="entry name" value="SENSOR HISTIDINE KINASE YKOH"/>
    <property type="match status" value="1"/>
</dbReference>
<evidence type="ECO:0000256" key="8">
    <source>
        <dbReference type="ARBA" id="ARBA00022989"/>
    </source>
</evidence>
<keyword evidence="10" id="KW-0472">Membrane</keyword>